<feature type="domain" description="NAD-dependent epimerase/dehydratase" evidence="1">
    <location>
        <begin position="5"/>
        <end position="123"/>
    </location>
</feature>
<dbReference type="SUPFAM" id="SSF51735">
    <property type="entry name" value="NAD(P)-binding Rossmann-fold domains"/>
    <property type="match status" value="1"/>
</dbReference>
<evidence type="ECO:0000313" key="4">
    <source>
        <dbReference type="Proteomes" id="UP001174208"/>
    </source>
</evidence>
<keyword evidence="4" id="KW-1185">Reference proteome</keyword>
<dbReference type="EMBL" id="JAROCF010000001">
    <property type="protein sequence ID" value="MDN4615423.1"/>
    <property type="molecule type" value="Genomic_DNA"/>
</dbReference>
<dbReference type="InterPro" id="IPR001509">
    <property type="entry name" value="Epimerase_deHydtase"/>
</dbReference>
<accession>A0ABT8KD79</accession>
<proteinExistence type="predicted"/>
<dbReference type="InterPro" id="IPR036291">
    <property type="entry name" value="NAD(P)-bd_dom_sf"/>
</dbReference>
<dbReference type="Proteomes" id="UP001174208">
    <property type="component" value="Unassembled WGS sequence"/>
</dbReference>
<evidence type="ECO:0000259" key="2">
    <source>
        <dbReference type="Pfam" id="PF08338"/>
    </source>
</evidence>
<dbReference type="Gene3D" id="3.40.50.720">
    <property type="entry name" value="NAD(P)-binding Rossmann-like Domain"/>
    <property type="match status" value="1"/>
</dbReference>
<evidence type="ECO:0000259" key="1">
    <source>
        <dbReference type="Pfam" id="PF01370"/>
    </source>
</evidence>
<name>A0ABT8KD79_9MICO</name>
<comment type="caution">
    <text evidence="3">The sequence shown here is derived from an EMBL/GenBank/DDBJ whole genome shotgun (WGS) entry which is preliminary data.</text>
</comment>
<evidence type="ECO:0000313" key="3">
    <source>
        <dbReference type="EMBL" id="MDN4615423.1"/>
    </source>
</evidence>
<dbReference type="RefSeq" id="WP_301208391.1">
    <property type="nucleotide sequence ID" value="NZ_JAROCF010000001.1"/>
</dbReference>
<dbReference type="PANTHER" id="PTHR11092">
    <property type="entry name" value="SUGAR NUCLEOTIDE EPIMERASE RELATED"/>
    <property type="match status" value="1"/>
</dbReference>
<dbReference type="Pfam" id="PF08338">
    <property type="entry name" value="DUF1731"/>
    <property type="match status" value="1"/>
</dbReference>
<organism evidence="3 4">
    <name type="scientific">Leifsonia williamsii</name>
    <dbReference type="NCBI Taxonomy" id="3035919"/>
    <lineage>
        <taxon>Bacteria</taxon>
        <taxon>Bacillati</taxon>
        <taxon>Actinomycetota</taxon>
        <taxon>Actinomycetes</taxon>
        <taxon>Micrococcales</taxon>
        <taxon>Microbacteriaceae</taxon>
        <taxon>Leifsonia</taxon>
    </lineage>
</organism>
<reference evidence="3" key="1">
    <citation type="submission" date="2023-06" db="EMBL/GenBank/DDBJ databases">
        <title>MT1 and MT2 Draft Genomes of Novel Species.</title>
        <authorList>
            <person name="Venkateswaran K."/>
        </authorList>
    </citation>
    <scope>NUCLEOTIDE SEQUENCE</scope>
    <source>
        <strain evidence="3">F6_8S_P_1B</strain>
    </source>
</reference>
<feature type="domain" description="DUF1731" evidence="2">
    <location>
        <begin position="268"/>
        <end position="314"/>
    </location>
</feature>
<sequence>MGETIVLAGASGFVGRYLAEHYRAAGATVRLIGRAGADARWGDADAVRRAVTGADVLINLAGKSVNCRYTPANRAEILRSRVETTRELREAVAASDAPPVVWFNASTATIYRHAEDRPMTEATGELGTGFSVDVARAWEDELFAGELPATRRVALRMAIVLGDGSALGPLRMLTRAGLGGPQVDGRWFSTAARRRAGTFHTFGARGGRQRFSWVHLADVLGSIEFLRGRPDIAGPVNIAAPNPTDNRTMMATLRRVLGVRFGLPARRWMLELGSAVIRTETELVLKSRWVVPERLLDAGYAFAFPDLEAALRDIAGERRVAAPASGSLD</sequence>
<dbReference type="InterPro" id="IPR013549">
    <property type="entry name" value="DUF1731"/>
</dbReference>
<dbReference type="Pfam" id="PF01370">
    <property type="entry name" value="Epimerase"/>
    <property type="match status" value="1"/>
</dbReference>
<gene>
    <name evidence="3" type="ORF">P5G50_13290</name>
</gene>
<protein>
    <submittedName>
        <fullName evidence="3">DUF1731 domain-containing protein</fullName>
    </submittedName>
</protein>
<dbReference type="PANTHER" id="PTHR11092:SF0">
    <property type="entry name" value="EPIMERASE FAMILY PROTEIN SDR39U1"/>
    <property type="match status" value="1"/>
</dbReference>